<evidence type="ECO:0000313" key="5">
    <source>
        <dbReference type="EMBL" id="SEJ16867.1"/>
    </source>
</evidence>
<dbReference type="STRING" id="1043493.SAMN05421637_1026"/>
<name>A0A1H6WRJ3_9MICO</name>
<comment type="function">
    <text evidence="3">Acetylates the N-terminal alanine of ribosomal protein bS18.</text>
</comment>
<dbReference type="PANTHER" id="PTHR42919">
    <property type="entry name" value="N-ALPHA-ACETYLTRANSFERASE"/>
    <property type="match status" value="1"/>
</dbReference>
<sequence>MISLRDLTEADLPWMAEVERELFGASAWSRELITHDYRYGFARYRGLEVDGALAGYSVYGYDGDAFHLMNLAVLPEMRGRGLGRALLEDFLAEARVEGVGDAWLEVAVTNEAALGLYRAHGFEDVRVRRKYYQPEGVDALVMRVALRGYEPEH</sequence>
<dbReference type="CDD" id="cd04301">
    <property type="entry name" value="NAT_SF"/>
    <property type="match status" value="1"/>
</dbReference>
<dbReference type="InterPro" id="IPR006464">
    <property type="entry name" value="AcTrfase_RimI/Ard1"/>
</dbReference>
<dbReference type="Pfam" id="PF00583">
    <property type="entry name" value="Acetyltransf_1"/>
    <property type="match status" value="1"/>
</dbReference>
<dbReference type="SUPFAM" id="SSF55729">
    <property type="entry name" value="Acyl-CoA N-acyltransferases (Nat)"/>
    <property type="match status" value="1"/>
</dbReference>
<evidence type="ECO:0000256" key="3">
    <source>
        <dbReference type="RuleBase" id="RU363094"/>
    </source>
</evidence>
<dbReference type="EC" id="2.3.1.266" evidence="3"/>
<reference evidence="6" key="1">
    <citation type="submission" date="2016-10" db="EMBL/GenBank/DDBJ databases">
        <authorList>
            <person name="Varghese N."/>
        </authorList>
    </citation>
    <scope>NUCLEOTIDE SEQUENCE [LARGE SCALE GENOMIC DNA]</scope>
    <source>
        <strain evidence="6">DSM 24868</strain>
    </source>
</reference>
<dbReference type="InterPro" id="IPR016181">
    <property type="entry name" value="Acyl_CoA_acyltransferase"/>
</dbReference>
<keyword evidence="2" id="KW-0012">Acyltransferase</keyword>
<evidence type="ECO:0000256" key="1">
    <source>
        <dbReference type="ARBA" id="ARBA00022679"/>
    </source>
</evidence>
<keyword evidence="6" id="KW-1185">Reference proteome</keyword>
<evidence type="ECO:0000313" key="6">
    <source>
        <dbReference type="Proteomes" id="UP000183315"/>
    </source>
</evidence>
<dbReference type="Proteomes" id="UP000183315">
    <property type="component" value="Unassembled WGS sequence"/>
</dbReference>
<dbReference type="InterPro" id="IPR000182">
    <property type="entry name" value="GNAT_dom"/>
</dbReference>
<feature type="domain" description="N-acetyltransferase" evidence="4">
    <location>
        <begin position="2"/>
        <end position="147"/>
    </location>
</feature>
<dbReference type="InterPro" id="IPR051556">
    <property type="entry name" value="N-term/lysine_N-AcTrnsfr"/>
</dbReference>
<dbReference type="NCBIfam" id="TIGR01575">
    <property type="entry name" value="rimI"/>
    <property type="match status" value="1"/>
</dbReference>
<comment type="subcellular location">
    <subcellularLocation>
        <location evidence="3">Cytoplasm</location>
    </subcellularLocation>
</comment>
<dbReference type="GO" id="GO:0008999">
    <property type="term" value="F:protein-N-terminal-alanine acetyltransferase activity"/>
    <property type="evidence" value="ECO:0007669"/>
    <property type="project" value="UniProtKB-EC"/>
</dbReference>
<evidence type="ECO:0000256" key="2">
    <source>
        <dbReference type="ARBA" id="ARBA00023315"/>
    </source>
</evidence>
<comment type="similarity">
    <text evidence="3">Belongs to the acetyltransferase family. RimI subfamily.</text>
</comment>
<dbReference type="AlphaFoldDB" id="A0A1H6WRJ3"/>
<dbReference type="eggNOG" id="COG0456">
    <property type="taxonomic scope" value="Bacteria"/>
</dbReference>
<dbReference type="PANTHER" id="PTHR42919:SF8">
    <property type="entry name" value="N-ALPHA-ACETYLTRANSFERASE 50"/>
    <property type="match status" value="1"/>
</dbReference>
<keyword evidence="1 5" id="KW-0808">Transferase</keyword>
<dbReference type="RefSeq" id="WP_052405562.1">
    <property type="nucleotide sequence ID" value="NZ_BBLU01000003.1"/>
</dbReference>
<keyword evidence="3" id="KW-0963">Cytoplasm</keyword>
<accession>A0A1H6WRJ3</accession>
<organism evidence="5 6">
    <name type="scientific">Demequina mangrovi</name>
    <dbReference type="NCBI Taxonomy" id="1043493"/>
    <lineage>
        <taxon>Bacteria</taxon>
        <taxon>Bacillati</taxon>
        <taxon>Actinomycetota</taxon>
        <taxon>Actinomycetes</taxon>
        <taxon>Micrococcales</taxon>
        <taxon>Demequinaceae</taxon>
        <taxon>Demequina</taxon>
    </lineage>
</organism>
<comment type="catalytic activity">
    <reaction evidence="3">
        <text>N-terminal L-alanyl-[ribosomal protein bS18] + acetyl-CoA = N-terminal N(alpha)-acetyl-L-alanyl-[ribosomal protein bS18] + CoA + H(+)</text>
        <dbReference type="Rhea" id="RHEA:43756"/>
        <dbReference type="Rhea" id="RHEA-COMP:10676"/>
        <dbReference type="Rhea" id="RHEA-COMP:10677"/>
        <dbReference type="ChEBI" id="CHEBI:15378"/>
        <dbReference type="ChEBI" id="CHEBI:57287"/>
        <dbReference type="ChEBI" id="CHEBI:57288"/>
        <dbReference type="ChEBI" id="CHEBI:64718"/>
        <dbReference type="ChEBI" id="CHEBI:83683"/>
        <dbReference type="EC" id="2.3.1.266"/>
    </reaction>
</comment>
<dbReference type="EMBL" id="FNZI01000002">
    <property type="protein sequence ID" value="SEJ16867.1"/>
    <property type="molecule type" value="Genomic_DNA"/>
</dbReference>
<dbReference type="OrthoDB" id="529907at2"/>
<dbReference type="Gene3D" id="3.40.630.30">
    <property type="match status" value="1"/>
</dbReference>
<dbReference type="GO" id="GO:0005737">
    <property type="term" value="C:cytoplasm"/>
    <property type="evidence" value="ECO:0007669"/>
    <property type="project" value="UniProtKB-SubCell"/>
</dbReference>
<dbReference type="PROSITE" id="PS51186">
    <property type="entry name" value="GNAT"/>
    <property type="match status" value="1"/>
</dbReference>
<protein>
    <recommendedName>
        <fullName evidence="3">[Ribosomal protein bS18]-alanine N-acetyltransferase</fullName>
        <ecNumber evidence="3">2.3.1.266</ecNumber>
    </recommendedName>
</protein>
<evidence type="ECO:0000259" key="4">
    <source>
        <dbReference type="PROSITE" id="PS51186"/>
    </source>
</evidence>
<proteinExistence type="inferred from homology"/>
<gene>
    <name evidence="5" type="ORF">SAMN05421637_1026</name>
</gene>